<dbReference type="Proteomes" id="UP000297914">
    <property type="component" value="Unassembled WGS sequence"/>
</dbReference>
<keyword evidence="3" id="KW-1185">Reference proteome</keyword>
<accession>A0A5F0K7A4</accession>
<protein>
    <submittedName>
        <fullName evidence="2">DUF1832 domain-containing protein</fullName>
    </submittedName>
</protein>
<dbReference type="InterPro" id="IPR038472">
    <property type="entry name" value="DndE_sf"/>
</dbReference>
<gene>
    <name evidence="1" type="ORF">DRM93_16865</name>
    <name evidence="2" type="ORF">DRM94_16865</name>
</gene>
<dbReference type="EMBL" id="QORL01000041">
    <property type="protein sequence ID" value="TFF72728.1"/>
    <property type="molecule type" value="Genomic_DNA"/>
</dbReference>
<dbReference type="OrthoDB" id="9181877at2"/>
<dbReference type="Gene3D" id="1.10.1220.160">
    <property type="entry name" value="DNA sulphur modification protein DndE"/>
    <property type="match status" value="1"/>
</dbReference>
<dbReference type="InterPro" id="IPR014969">
    <property type="entry name" value="DNA_S_DndE"/>
</dbReference>
<dbReference type="Pfam" id="PF08870">
    <property type="entry name" value="DndE"/>
    <property type="match status" value="1"/>
</dbReference>
<evidence type="ECO:0000313" key="1">
    <source>
        <dbReference type="EMBL" id="TFF72728.1"/>
    </source>
</evidence>
<evidence type="ECO:0000313" key="3">
    <source>
        <dbReference type="Proteomes" id="UP000297720"/>
    </source>
</evidence>
<proteinExistence type="predicted"/>
<dbReference type="EMBL" id="QORK01000041">
    <property type="protein sequence ID" value="TFF76463.1"/>
    <property type="molecule type" value="Genomic_DNA"/>
</dbReference>
<sequence length="71" mass="7904">MTGVTPNVAARIAFFRSIESGFRYQGDPRKLDGSLVLDKITWLGDTTQITELLLALTVQFDFNRNSPLTAD</sequence>
<dbReference type="AlphaFoldDB" id="A0A5F0K7A4"/>
<evidence type="ECO:0000313" key="4">
    <source>
        <dbReference type="Proteomes" id="UP000297914"/>
    </source>
</evidence>
<comment type="caution">
    <text evidence="2">The sequence shown here is derived from an EMBL/GenBank/DDBJ whole genome shotgun (WGS) entry which is preliminary data.</text>
</comment>
<organism evidence="2 4">
    <name type="scientific">Aeromonas taiwanensis</name>
    <dbReference type="NCBI Taxonomy" id="633417"/>
    <lineage>
        <taxon>Bacteria</taxon>
        <taxon>Pseudomonadati</taxon>
        <taxon>Pseudomonadota</taxon>
        <taxon>Gammaproteobacteria</taxon>
        <taxon>Aeromonadales</taxon>
        <taxon>Aeromonadaceae</taxon>
        <taxon>Aeromonas</taxon>
    </lineage>
</organism>
<evidence type="ECO:0000313" key="2">
    <source>
        <dbReference type="EMBL" id="TFF76463.1"/>
    </source>
</evidence>
<reference evidence="2 4" key="1">
    <citation type="submission" date="2018-06" db="EMBL/GenBank/DDBJ databases">
        <title>Occurrence of a novel blaKPC-2- and qnrS2- harbouring IncP6 plasmid from Aeromonas taiwanensis isolates recovered from the river sediments.</title>
        <authorList>
            <person name="Zheng B."/>
            <person name="Yu X."/>
            <person name="Xiao Y."/>
        </authorList>
    </citation>
    <scope>NUCLEOTIDE SEQUENCE [LARGE SCALE GENOMIC DNA]</scope>
    <source>
        <strain evidence="1 3">1713</strain>
        <strain evidence="2 4">198</strain>
    </source>
</reference>
<name>A0A5F0K7A4_9GAMM</name>
<dbReference type="Proteomes" id="UP000297720">
    <property type="component" value="Unassembled WGS sequence"/>
</dbReference>